<evidence type="ECO:0000256" key="1">
    <source>
        <dbReference type="ARBA" id="ARBA00013160"/>
    </source>
</evidence>
<dbReference type="EMBL" id="PXWG01000073">
    <property type="protein sequence ID" value="PSJ26405.1"/>
    <property type="molecule type" value="Genomic_DNA"/>
</dbReference>
<evidence type="ECO:0000313" key="11">
    <source>
        <dbReference type="Proteomes" id="UP000242427"/>
    </source>
</evidence>
<keyword evidence="11" id="KW-1185">Reference proteome</keyword>
<evidence type="ECO:0000313" key="10">
    <source>
        <dbReference type="EMBL" id="PSJ26405.1"/>
    </source>
</evidence>
<comment type="catalytic activity">
    <reaction evidence="7">
        <text>tRNA(Tyr) + L-tyrosine + ATP = L-tyrosyl-tRNA(Tyr) + AMP + diphosphate + H(+)</text>
        <dbReference type="Rhea" id="RHEA:10220"/>
        <dbReference type="Rhea" id="RHEA-COMP:9706"/>
        <dbReference type="Rhea" id="RHEA-COMP:9707"/>
        <dbReference type="ChEBI" id="CHEBI:15378"/>
        <dbReference type="ChEBI" id="CHEBI:30616"/>
        <dbReference type="ChEBI" id="CHEBI:33019"/>
        <dbReference type="ChEBI" id="CHEBI:58315"/>
        <dbReference type="ChEBI" id="CHEBI:78442"/>
        <dbReference type="ChEBI" id="CHEBI:78536"/>
        <dbReference type="ChEBI" id="CHEBI:456215"/>
        <dbReference type="EC" id="6.1.1.1"/>
    </reaction>
</comment>
<evidence type="ECO:0000256" key="5">
    <source>
        <dbReference type="ARBA" id="ARBA00022917"/>
    </source>
</evidence>
<dbReference type="GO" id="GO:0006437">
    <property type="term" value="P:tyrosyl-tRNA aminoacylation"/>
    <property type="evidence" value="ECO:0007669"/>
    <property type="project" value="UniProtKB-UniRule"/>
</dbReference>
<comment type="similarity">
    <text evidence="9">Belongs to the class-I aminoacyl-tRNA synthetase family.</text>
</comment>
<evidence type="ECO:0000256" key="3">
    <source>
        <dbReference type="ARBA" id="ARBA00022741"/>
    </source>
</evidence>
<dbReference type="SUPFAM" id="SSF52374">
    <property type="entry name" value="Nucleotidylyl transferase"/>
    <property type="match status" value="1"/>
</dbReference>
<comment type="caution">
    <text evidence="10">The sequence shown here is derived from an EMBL/GenBank/DDBJ whole genome shotgun (WGS) entry which is preliminary data.</text>
</comment>
<dbReference type="InterPro" id="IPR001412">
    <property type="entry name" value="aa-tRNA-synth_I_CS"/>
</dbReference>
<dbReference type="InterPro" id="IPR014729">
    <property type="entry name" value="Rossmann-like_a/b/a_fold"/>
</dbReference>
<dbReference type="RefSeq" id="WP_106679340.1">
    <property type="nucleotide sequence ID" value="NZ_PXWG01000073.1"/>
</dbReference>
<dbReference type="OrthoDB" id="9804243at2"/>
<keyword evidence="4 9" id="KW-0067">ATP-binding</keyword>
<keyword evidence="2 9" id="KW-0436">Ligase</keyword>
<dbReference type="PRINTS" id="PR01040">
    <property type="entry name" value="TRNASYNTHTYR"/>
</dbReference>
<name>A0A9X7JMB9_9ACTN</name>
<dbReference type="Proteomes" id="UP000242427">
    <property type="component" value="Unassembled WGS sequence"/>
</dbReference>
<dbReference type="EC" id="6.1.1.1" evidence="1 8"/>
<dbReference type="PANTHER" id="PTHR11766:SF1">
    <property type="entry name" value="TYROSINE--TRNA LIGASE"/>
    <property type="match status" value="1"/>
</dbReference>
<evidence type="ECO:0000256" key="4">
    <source>
        <dbReference type="ARBA" id="ARBA00022840"/>
    </source>
</evidence>
<keyword evidence="6 9" id="KW-0030">Aminoacyl-tRNA synthetase</keyword>
<dbReference type="InterPro" id="IPR002307">
    <property type="entry name" value="Tyr-tRNA-ligase"/>
</dbReference>
<dbReference type="AlphaFoldDB" id="A0A9X7JMB9"/>
<dbReference type="GO" id="GO:0005524">
    <property type="term" value="F:ATP binding"/>
    <property type="evidence" value="ECO:0007669"/>
    <property type="project" value="UniProtKB-KW"/>
</dbReference>
<dbReference type="CDD" id="cd00805">
    <property type="entry name" value="TyrRS_core"/>
    <property type="match status" value="1"/>
</dbReference>
<dbReference type="InterPro" id="IPR024088">
    <property type="entry name" value="Tyr-tRNA-ligase_bac-type"/>
</dbReference>
<dbReference type="PANTHER" id="PTHR11766">
    <property type="entry name" value="TYROSYL-TRNA SYNTHETASE"/>
    <property type="match status" value="1"/>
</dbReference>
<accession>A0A9X7JMB9</accession>
<dbReference type="PROSITE" id="PS00178">
    <property type="entry name" value="AA_TRNA_LIGASE_I"/>
    <property type="match status" value="1"/>
</dbReference>
<dbReference type="Gene3D" id="3.40.50.620">
    <property type="entry name" value="HUPs"/>
    <property type="match status" value="1"/>
</dbReference>
<dbReference type="NCBIfam" id="TIGR00234">
    <property type="entry name" value="tyrS"/>
    <property type="match status" value="1"/>
</dbReference>
<evidence type="ECO:0000256" key="9">
    <source>
        <dbReference type="RuleBase" id="RU363036"/>
    </source>
</evidence>
<keyword evidence="5 9" id="KW-0648">Protein biosynthesis</keyword>
<evidence type="ECO:0000256" key="8">
    <source>
        <dbReference type="NCBIfam" id="TIGR00234"/>
    </source>
</evidence>
<dbReference type="Gene3D" id="1.10.240.10">
    <property type="entry name" value="Tyrosyl-Transfer RNA Synthetase"/>
    <property type="match status" value="1"/>
</dbReference>
<keyword evidence="3 9" id="KW-0547">Nucleotide-binding</keyword>
<gene>
    <name evidence="10" type="primary">tyrS</name>
    <name evidence="10" type="ORF">B7P34_22925</name>
</gene>
<reference evidence="10 11" key="1">
    <citation type="submission" date="2018-03" db="EMBL/GenBank/DDBJ databases">
        <title>Chitinolytic properties of Streptosporangium nondiastaticum TBG75A20.</title>
        <authorList>
            <person name="Gayathri V."/>
            <person name="Shiburaj S."/>
        </authorList>
    </citation>
    <scope>NUCLEOTIDE SEQUENCE [LARGE SCALE GENOMIC DNA]</scope>
    <source>
        <strain evidence="10 11">TBG75A20</strain>
    </source>
</reference>
<dbReference type="Pfam" id="PF00579">
    <property type="entry name" value="tRNA-synt_1b"/>
    <property type="match status" value="1"/>
</dbReference>
<evidence type="ECO:0000256" key="2">
    <source>
        <dbReference type="ARBA" id="ARBA00022598"/>
    </source>
</evidence>
<proteinExistence type="inferred from homology"/>
<protein>
    <recommendedName>
        <fullName evidence="1 8">Tyrosine--tRNA ligase</fullName>
        <ecNumber evidence="1 8">6.1.1.1</ecNumber>
    </recommendedName>
</protein>
<organism evidence="10 11">
    <name type="scientific">Streptosporangium nondiastaticum</name>
    <dbReference type="NCBI Taxonomy" id="35764"/>
    <lineage>
        <taxon>Bacteria</taxon>
        <taxon>Bacillati</taxon>
        <taxon>Actinomycetota</taxon>
        <taxon>Actinomycetes</taxon>
        <taxon>Streptosporangiales</taxon>
        <taxon>Streptosporangiaceae</taxon>
        <taxon>Streptosporangium</taxon>
    </lineage>
</organism>
<evidence type="ECO:0000256" key="6">
    <source>
        <dbReference type="ARBA" id="ARBA00023146"/>
    </source>
</evidence>
<dbReference type="GO" id="GO:0005829">
    <property type="term" value="C:cytosol"/>
    <property type="evidence" value="ECO:0007669"/>
    <property type="project" value="TreeGrafter"/>
</dbReference>
<evidence type="ECO:0000256" key="7">
    <source>
        <dbReference type="ARBA" id="ARBA00048248"/>
    </source>
</evidence>
<sequence>MTRLGESVARAGELLAQDLSSDQTVQRLLQETGSRRYLDLTDLSAREQAELIAARTVEVLPGVDKLAERIEKRRAEGKGLKLKLGIDPTAADVHLGHAVPVIILSRFQRMGHDVTLLIGDFTAKIGDPTGRTAERPPLTDEDIAKNLAGYREQVRPFFDFEKVSFRQNSEWLAPYTFPELLGLLSQVPVSQLLQREDFRSRLAAGSGLTMSELLYPIAQGLDSVALDCDVELGGADQLLNLQMGRKLMELKGQTPQLVVTMPLIEGTDGTGAKMSKSKGNYVGLTAPADDVFGKIMSVPDRLMEPYLKAWTEWTDEEIALALSRVEERSLHPMDLKKILAGEVVAALYGIEAAMAARAGFVAQFSKKSFSDVETPVVELAEHGDSPATAVLSQVLGFQPSASAARRVAKQNGLRLVVETDGGQEAVVLAEADAIRPLGEVVTETVSKVAGAGAGAGKVYLKAGRKIAELR</sequence>
<dbReference type="InterPro" id="IPR002305">
    <property type="entry name" value="aa-tRNA-synth_Ic"/>
</dbReference>
<dbReference type="GO" id="GO:0004831">
    <property type="term" value="F:tyrosine-tRNA ligase activity"/>
    <property type="evidence" value="ECO:0007669"/>
    <property type="project" value="UniProtKB-UniRule"/>
</dbReference>